<protein>
    <submittedName>
        <fullName evidence="3">NADH-quinone oxidoreductase subunit H</fullName>
    </submittedName>
</protein>
<feature type="transmembrane region" description="Helical" evidence="2">
    <location>
        <begin position="447"/>
        <end position="466"/>
    </location>
</feature>
<keyword evidence="2" id="KW-1133">Transmembrane helix</keyword>
<evidence type="ECO:0000313" key="4">
    <source>
        <dbReference type="EMBL" id="ECR3152999.1"/>
    </source>
</evidence>
<gene>
    <name evidence="4" type="ORF">F0O53_09000</name>
    <name evidence="3" type="ORF">FZK63_08755</name>
</gene>
<comment type="caution">
    <text evidence="3">The sequence shown here is derived from an EMBL/GenBank/DDBJ whole genome shotgun (WGS) entry which is preliminary data.</text>
</comment>
<reference evidence="3" key="1">
    <citation type="submission" date="2019-08" db="EMBL/GenBank/DDBJ databases">
        <authorList>
            <person name="Ashton P.M."/>
            <person name="Dallman T."/>
            <person name="Nair S."/>
            <person name="De Pinna E."/>
            <person name="Peters T."/>
            <person name="Grant K."/>
        </authorList>
    </citation>
    <scope>NUCLEOTIDE SEQUENCE</scope>
    <source>
        <strain evidence="4">227144</strain>
        <strain evidence="3">275664</strain>
    </source>
</reference>
<sequence>MLIDEKRLMRNYTLKPAYPSNIGELDTQEVYKQWFTYAMIGVNKYVELLHKQLVRKGRSQIQNINHPLFKNSYIVKKYNIKSSSTAPYNKENYNDLGLNQFFVGQDPYKPYKGDPSSKNGIYHDICEIRTKYNLGNMQYYYGFPNNLTLLFEKEKAWKYHGKGFFYIDEKINFKDILNKALENINYEMLINDIEVVIFCQTIQKNNEWIYPSIDDIKIPNIKVENIEFKPLFGKPYKKLCIDVEKFYNDFKELNKNIFRIEKVEITYNVYEKAQKTRESDPSKIYYTLTSKKISFFEVFNSIKENYKCKYATPLCFYNGFNLVCYEEPYVAYSYPNNQSFGKKDTSVTPSIYPLYRKSSNLPYGRRDRWFALWDSFYYLYVYEKSSKGILSFLAPIVTIVLAVATWWMGGQGAWLGTLIGVSESVAAGITLGISLGLAVGSLTGNKLFSILNAVWGLVNFLGAWGANNWNLAADFTKNTAQAAQEMTTFESTLNIVGNLLSGASKIFDVVQSITAETPDMINEQSDDSDNEGGNGSEAEELAKDAINPTLWYNFETADILNEKIEKKEKPIFIF</sequence>
<evidence type="ECO:0000313" key="3">
    <source>
        <dbReference type="EMBL" id="ECQ5612194.1"/>
    </source>
</evidence>
<dbReference type="EMBL" id="AAKFOS010000030">
    <property type="protein sequence ID" value="ECR3152999.1"/>
    <property type="molecule type" value="Genomic_DNA"/>
</dbReference>
<keyword evidence="2" id="KW-0812">Transmembrane</keyword>
<accession>A0A5Z0G398</accession>
<evidence type="ECO:0000256" key="2">
    <source>
        <dbReference type="SAM" id="Phobius"/>
    </source>
</evidence>
<feature type="transmembrane region" description="Helical" evidence="2">
    <location>
        <begin position="414"/>
        <end position="440"/>
    </location>
</feature>
<feature type="region of interest" description="Disordered" evidence="1">
    <location>
        <begin position="518"/>
        <end position="537"/>
    </location>
</feature>
<keyword evidence="2" id="KW-0472">Membrane</keyword>
<feature type="transmembrane region" description="Helical" evidence="2">
    <location>
        <begin position="389"/>
        <end position="408"/>
    </location>
</feature>
<evidence type="ECO:0000256" key="1">
    <source>
        <dbReference type="SAM" id="MobiDB-lite"/>
    </source>
</evidence>
<organism evidence="3">
    <name type="scientific">Campylobacter jejuni</name>
    <dbReference type="NCBI Taxonomy" id="197"/>
    <lineage>
        <taxon>Bacteria</taxon>
        <taxon>Pseudomonadati</taxon>
        <taxon>Campylobacterota</taxon>
        <taxon>Epsilonproteobacteria</taxon>
        <taxon>Campylobacterales</taxon>
        <taxon>Campylobacteraceae</taxon>
        <taxon>Campylobacter</taxon>
    </lineage>
</organism>
<dbReference type="RefSeq" id="WP_052824648.1">
    <property type="nucleotide sequence ID" value="NZ_CUJP01000002.1"/>
</dbReference>
<proteinExistence type="predicted"/>
<dbReference type="AlphaFoldDB" id="A0A5Z0G398"/>
<dbReference type="EMBL" id="AAKBNA010000051">
    <property type="protein sequence ID" value="ECQ5612194.1"/>
    <property type="molecule type" value="Genomic_DNA"/>
</dbReference>
<name>A0A5Z0G398_CAMJU</name>